<evidence type="ECO:0000313" key="2">
    <source>
        <dbReference type="Proteomes" id="UP000298663"/>
    </source>
</evidence>
<protein>
    <recommendedName>
        <fullName evidence="3">PD-(D/E)XK endonuclease-like domain-containing protein</fullName>
    </recommendedName>
</protein>
<dbReference type="OrthoDB" id="5777131at2759"/>
<proteinExistence type="predicted"/>
<dbReference type="Proteomes" id="UP000298663">
    <property type="component" value="Unassembled WGS sequence"/>
</dbReference>
<reference evidence="1 2" key="1">
    <citation type="journal article" date="2015" name="Genome Biol.">
        <title>Comparative genomics of Steinernema reveals deeply conserved gene regulatory networks.</title>
        <authorList>
            <person name="Dillman A.R."/>
            <person name="Macchietto M."/>
            <person name="Porter C.F."/>
            <person name="Rogers A."/>
            <person name="Williams B."/>
            <person name="Antoshechkin I."/>
            <person name="Lee M.M."/>
            <person name="Goodwin Z."/>
            <person name="Lu X."/>
            <person name="Lewis E.E."/>
            <person name="Goodrich-Blair H."/>
            <person name="Stock S.P."/>
            <person name="Adams B.J."/>
            <person name="Sternberg P.W."/>
            <person name="Mortazavi A."/>
        </authorList>
    </citation>
    <scope>NUCLEOTIDE SEQUENCE [LARGE SCALE GENOMIC DNA]</scope>
    <source>
        <strain evidence="1 2">ALL</strain>
    </source>
</reference>
<keyword evidence="2" id="KW-1185">Reference proteome</keyword>
<name>A0A4U5NZ40_STECR</name>
<dbReference type="AlphaFoldDB" id="A0A4U5NZ40"/>
<reference evidence="1 2" key="2">
    <citation type="journal article" date="2019" name="G3 (Bethesda)">
        <title>Hybrid Assembly of the Genome of the Entomopathogenic Nematode Steinernema carpocapsae Identifies the X-Chromosome.</title>
        <authorList>
            <person name="Serra L."/>
            <person name="Macchietto M."/>
            <person name="Macias-Munoz A."/>
            <person name="McGill C.J."/>
            <person name="Rodriguez I.M."/>
            <person name="Rodriguez B."/>
            <person name="Murad R."/>
            <person name="Mortazavi A."/>
        </authorList>
    </citation>
    <scope>NUCLEOTIDE SEQUENCE [LARGE SCALE GENOMIC DNA]</scope>
    <source>
        <strain evidence="1 2">ALL</strain>
    </source>
</reference>
<accession>A0A4U5NZ40</accession>
<gene>
    <name evidence="1" type="ORF">L596_013097</name>
</gene>
<evidence type="ECO:0008006" key="3">
    <source>
        <dbReference type="Google" id="ProtNLM"/>
    </source>
</evidence>
<sequence length="96" mass="10700">MEPKAMESVRCYMASILPFLRERLVAHAPLEVEGKVTHNGLFYTGKFDAICSLGTDDELMLVDWKTVSSASVKADTAADETELYGSPCSWRRTWAP</sequence>
<organism evidence="1 2">
    <name type="scientific">Steinernema carpocapsae</name>
    <name type="common">Entomopathogenic nematode</name>
    <dbReference type="NCBI Taxonomy" id="34508"/>
    <lineage>
        <taxon>Eukaryota</taxon>
        <taxon>Metazoa</taxon>
        <taxon>Ecdysozoa</taxon>
        <taxon>Nematoda</taxon>
        <taxon>Chromadorea</taxon>
        <taxon>Rhabditida</taxon>
        <taxon>Tylenchina</taxon>
        <taxon>Panagrolaimomorpha</taxon>
        <taxon>Strongyloidoidea</taxon>
        <taxon>Steinernematidae</taxon>
        <taxon>Steinernema</taxon>
    </lineage>
</organism>
<evidence type="ECO:0000313" key="1">
    <source>
        <dbReference type="EMBL" id="TKR88929.1"/>
    </source>
</evidence>
<comment type="caution">
    <text evidence="1">The sequence shown here is derived from an EMBL/GenBank/DDBJ whole genome shotgun (WGS) entry which is preliminary data.</text>
</comment>
<dbReference type="EMBL" id="AZBU02000003">
    <property type="protein sequence ID" value="TKR88929.1"/>
    <property type="molecule type" value="Genomic_DNA"/>
</dbReference>